<comment type="caution">
    <text evidence="2">The sequence shown here is derived from an EMBL/GenBank/DDBJ whole genome shotgun (WGS) entry which is preliminary data.</text>
</comment>
<evidence type="ECO:0000313" key="3">
    <source>
        <dbReference type="Proteomes" id="UP000823388"/>
    </source>
</evidence>
<organism evidence="2 3">
    <name type="scientific">Panicum virgatum</name>
    <name type="common">Blackwell switchgrass</name>
    <dbReference type="NCBI Taxonomy" id="38727"/>
    <lineage>
        <taxon>Eukaryota</taxon>
        <taxon>Viridiplantae</taxon>
        <taxon>Streptophyta</taxon>
        <taxon>Embryophyta</taxon>
        <taxon>Tracheophyta</taxon>
        <taxon>Spermatophyta</taxon>
        <taxon>Magnoliopsida</taxon>
        <taxon>Liliopsida</taxon>
        <taxon>Poales</taxon>
        <taxon>Poaceae</taxon>
        <taxon>PACMAD clade</taxon>
        <taxon>Panicoideae</taxon>
        <taxon>Panicodae</taxon>
        <taxon>Paniceae</taxon>
        <taxon>Panicinae</taxon>
        <taxon>Panicum</taxon>
        <taxon>Panicum sect. Hiantes</taxon>
    </lineage>
</organism>
<dbReference type="PANTHER" id="PTHR33065:SF145">
    <property type="entry name" value="OS05G0506400 PROTEIN"/>
    <property type="match status" value="1"/>
</dbReference>
<dbReference type="EMBL" id="CM029037">
    <property type="protein sequence ID" value="KAG2655533.1"/>
    <property type="molecule type" value="Genomic_DNA"/>
</dbReference>
<dbReference type="Proteomes" id="UP000823388">
    <property type="component" value="Chromosome 1K"/>
</dbReference>
<dbReference type="InterPro" id="IPR046533">
    <property type="entry name" value="DUF6598"/>
</dbReference>
<keyword evidence="3" id="KW-1185">Reference proteome</keyword>
<protein>
    <recommendedName>
        <fullName evidence="1">DUF6598 domain-containing protein</fullName>
    </recommendedName>
</protein>
<gene>
    <name evidence="2" type="ORF">PVAP13_1KG017600</name>
</gene>
<proteinExistence type="predicted"/>
<name>A0A8T0XDZ5_PANVG</name>
<evidence type="ECO:0000313" key="2">
    <source>
        <dbReference type="EMBL" id="KAG2655533.1"/>
    </source>
</evidence>
<accession>A0A8T0XDZ5</accession>
<evidence type="ECO:0000259" key="1">
    <source>
        <dbReference type="Pfam" id="PF20241"/>
    </source>
</evidence>
<dbReference type="PANTHER" id="PTHR33065">
    <property type="entry name" value="OS07G0486400 PROTEIN"/>
    <property type="match status" value="1"/>
</dbReference>
<reference evidence="2" key="1">
    <citation type="submission" date="2020-05" db="EMBL/GenBank/DDBJ databases">
        <title>WGS assembly of Panicum virgatum.</title>
        <authorList>
            <person name="Lovell J.T."/>
            <person name="Jenkins J."/>
            <person name="Shu S."/>
            <person name="Juenger T.E."/>
            <person name="Schmutz J."/>
        </authorList>
    </citation>
    <scope>NUCLEOTIDE SEQUENCE</scope>
    <source>
        <strain evidence="2">AP13</strain>
    </source>
</reference>
<feature type="domain" description="DUF6598" evidence="1">
    <location>
        <begin position="64"/>
        <end position="296"/>
    </location>
</feature>
<dbReference type="Pfam" id="PF20241">
    <property type="entry name" value="DUF6598"/>
    <property type="match status" value="1"/>
</dbReference>
<dbReference type="AlphaFoldDB" id="A0A8T0XDZ5"/>
<sequence>MAFNNTDYHETICELKDDNPEDWFSFVNIMPRNPYPGCLHWWHREFRMTNTNPSTFAGDFSHGEKMSVYGFIAVRDDVYVDPLRNYTFHRSSDHAQEITPDARDLLLTPPARGISAPCSIIVEYCLKVKSSHGADASEEEEDGVLMDGCFEFTQARVDPNVQLHRVRLFGPLGPLDIRFALLRFAVEATIDVRVKRARAGYSLNTVAAYTCGYSDKIVLYDASAPSPPSSADQGKKAVAAAVVAVELGCELKLVFEIASEERGCGHVRKQSTHELRFASQKHNCSKGTIVLGRMFKLQAKVTWSTMGDIYLKPFSYGFQLVSSSVKLQALI</sequence>